<accession>A0ABW3K2K4</accession>
<dbReference type="Gene3D" id="1.10.10.60">
    <property type="entry name" value="Homeodomain-like"/>
    <property type="match status" value="2"/>
</dbReference>
<evidence type="ECO:0000256" key="3">
    <source>
        <dbReference type="ARBA" id="ARBA00023163"/>
    </source>
</evidence>
<evidence type="ECO:0000313" key="5">
    <source>
        <dbReference type="EMBL" id="MFD0999421.1"/>
    </source>
</evidence>
<keyword evidence="3" id="KW-0804">Transcription</keyword>
<comment type="caution">
    <text evidence="5">The sequence shown here is derived from an EMBL/GenBank/DDBJ whole genome shotgun (WGS) entry which is preliminary data.</text>
</comment>
<sequence length="251" mass="29466">MLKGTELYKCEKQTLSVHPHKYLIINKNQTYSSTIDTIDTTASFCVFFSDEFVSDALQFATSSNEYLLENPSGFYTRELNFDQKLFWLDKKMNALLTIHNDEAYLNDDLKTDEWCAQLLKLLMSTHKEEQIKRSRVVALKHSTRQELYKRLCYSIDFINEYFNTPISLTQLSKVSCLSKFHFLRTFQQVFKTTPYQYITSLRLQYACQLLKETDLPIGDVCLASGYFDESSFTRLFHSKLGVTPRWFKKNS</sequence>
<reference evidence="6" key="1">
    <citation type="journal article" date="2019" name="Int. J. Syst. Evol. Microbiol.">
        <title>The Global Catalogue of Microorganisms (GCM) 10K type strain sequencing project: providing services to taxonomists for standard genome sequencing and annotation.</title>
        <authorList>
            <consortium name="The Broad Institute Genomics Platform"/>
            <consortium name="The Broad Institute Genome Sequencing Center for Infectious Disease"/>
            <person name="Wu L."/>
            <person name="Ma J."/>
        </authorList>
    </citation>
    <scope>NUCLEOTIDE SEQUENCE [LARGE SCALE GENOMIC DNA]</scope>
    <source>
        <strain evidence="6">CCUG 58938</strain>
    </source>
</reference>
<dbReference type="SUPFAM" id="SSF46689">
    <property type="entry name" value="Homeodomain-like"/>
    <property type="match status" value="2"/>
</dbReference>
<dbReference type="Pfam" id="PF12833">
    <property type="entry name" value="HTH_18"/>
    <property type="match status" value="1"/>
</dbReference>
<proteinExistence type="predicted"/>
<keyword evidence="1" id="KW-0805">Transcription regulation</keyword>
<name>A0ABW3K2K4_9BACT</name>
<dbReference type="PANTHER" id="PTHR43280:SF28">
    <property type="entry name" value="HTH-TYPE TRANSCRIPTIONAL ACTIVATOR RHAS"/>
    <property type="match status" value="1"/>
</dbReference>
<organism evidence="5 6">
    <name type="scientific">Ohtaekwangia kribbensis</name>
    <dbReference type="NCBI Taxonomy" id="688913"/>
    <lineage>
        <taxon>Bacteria</taxon>
        <taxon>Pseudomonadati</taxon>
        <taxon>Bacteroidota</taxon>
        <taxon>Cytophagia</taxon>
        <taxon>Cytophagales</taxon>
        <taxon>Fulvivirgaceae</taxon>
        <taxon>Ohtaekwangia</taxon>
    </lineage>
</organism>
<keyword evidence="6" id="KW-1185">Reference proteome</keyword>
<evidence type="ECO:0000256" key="1">
    <source>
        <dbReference type="ARBA" id="ARBA00023015"/>
    </source>
</evidence>
<gene>
    <name evidence="5" type="ORF">ACFQ21_08890</name>
</gene>
<feature type="domain" description="HTH araC/xylS-type" evidence="4">
    <location>
        <begin position="152"/>
        <end position="250"/>
    </location>
</feature>
<dbReference type="EMBL" id="JBHTKA010000001">
    <property type="protein sequence ID" value="MFD0999421.1"/>
    <property type="molecule type" value="Genomic_DNA"/>
</dbReference>
<evidence type="ECO:0000259" key="4">
    <source>
        <dbReference type="PROSITE" id="PS01124"/>
    </source>
</evidence>
<dbReference type="RefSeq" id="WP_377577839.1">
    <property type="nucleotide sequence ID" value="NZ_JBHTKA010000001.1"/>
</dbReference>
<dbReference type="InterPro" id="IPR009057">
    <property type="entry name" value="Homeodomain-like_sf"/>
</dbReference>
<keyword evidence="2" id="KW-0238">DNA-binding</keyword>
<evidence type="ECO:0000313" key="6">
    <source>
        <dbReference type="Proteomes" id="UP001597112"/>
    </source>
</evidence>
<dbReference type="PANTHER" id="PTHR43280">
    <property type="entry name" value="ARAC-FAMILY TRANSCRIPTIONAL REGULATOR"/>
    <property type="match status" value="1"/>
</dbReference>
<evidence type="ECO:0000256" key="2">
    <source>
        <dbReference type="ARBA" id="ARBA00023125"/>
    </source>
</evidence>
<dbReference type="SMART" id="SM00342">
    <property type="entry name" value="HTH_ARAC"/>
    <property type="match status" value="1"/>
</dbReference>
<dbReference type="Proteomes" id="UP001597112">
    <property type="component" value="Unassembled WGS sequence"/>
</dbReference>
<protein>
    <submittedName>
        <fullName evidence="5">Helix-turn-helix transcriptional regulator</fullName>
    </submittedName>
</protein>
<dbReference type="InterPro" id="IPR018060">
    <property type="entry name" value="HTH_AraC"/>
</dbReference>
<dbReference type="PROSITE" id="PS01124">
    <property type="entry name" value="HTH_ARAC_FAMILY_2"/>
    <property type="match status" value="1"/>
</dbReference>